<name>A0A1C3H912_SERMA</name>
<dbReference type="FunFam" id="3.20.20.100:FF:000002">
    <property type="entry name" value="2,5-diketo-D-gluconic acid reductase A"/>
    <property type="match status" value="1"/>
</dbReference>
<dbReference type="PANTHER" id="PTHR43827:SF3">
    <property type="entry name" value="NADP-DEPENDENT OXIDOREDUCTASE DOMAIN-CONTAINING PROTEIN"/>
    <property type="match status" value="1"/>
</dbReference>
<dbReference type="EC" id="1.1.1.346" evidence="10"/>
<evidence type="ECO:0000256" key="5">
    <source>
        <dbReference type="ARBA" id="ARBA00049445"/>
    </source>
</evidence>
<comment type="catalytic activity">
    <reaction evidence="5">
        <text>hydroxyacetone + NADP(+) = methylglyoxal + NADPH + H(+)</text>
        <dbReference type="Rhea" id="RHEA:27986"/>
        <dbReference type="ChEBI" id="CHEBI:15378"/>
        <dbReference type="ChEBI" id="CHEBI:17158"/>
        <dbReference type="ChEBI" id="CHEBI:27957"/>
        <dbReference type="ChEBI" id="CHEBI:57783"/>
        <dbReference type="ChEBI" id="CHEBI:58349"/>
    </reaction>
</comment>
<dbReference type="PROSITE" id="PS00062">
    <property type="entry name" value="ALDOKETO_REDUCTASE_2"/>
    <property type="match status" value="1"/>
</dbReference>
<evidence type="ECO:0000256" key="7">
    <source>
        <dbReference type="PIRSR" id="PIRSR000097-2"/>
    </source>
</evidence>
<dbReference type="InterPro" id="IPR018170">
    <property type="entry name" value="Aldo/ket_reductase_CS"/>
</dbReference>
<dbReference type="PIRSF" id="PIRSF000097">
    <property type="entry name" value="AKR"/>
    <property type="match status" value="1"/>
</dbReference>
<accession>A0A1C3H912</accession>
<dbReference type="InterPro" id="IPR020471">
    <property type="entry name" value="AKR"/>
</dbReference>
<dbReference type="CDD" id="cd19139">
    <property type="entry name" value="AKR_AKR3F2"/>
    <property type="match status" value="1"/>
</dbReference>
<comment type="subunit">
    <text evidence="2">Monomer.</text>
</comment>
<reference evidence="10" key="1">
    <citation type="submission" date="2016-05" db="EMBL/GenBank/DDBJ databases">
        <authorList>
            <person name="Cock P.J.A."/>
            <person name="Cock P.J.A."/>
        </authorList>
    </citation>
    <scope>NUCLEOTIDE SEQUENCE</scope>
    <source>
        <strain evidence="10">PWN146_assembly</strain>
    </source>
</reference>
<dbReference type="Gene3D" id="3.20.20.100">
    <property type="entry name" value="NADP-dependent oxidoreductase domain"/>
    <property type="match status" value="1"/>
</dbReference>
<protein>
    <submittedName>
        <fullName evidence="10">2,5-diketo-D-gluconic acid reductase B</fullName>
        <ecNumber evidence="10">1.1.1.346</ecNumber>
    </submittedName>
</protein>
<organism evidence="10">
    <name type="scientific">Serratia marcescens</name>
    <dbReference type="NCBI Taxonomy" id="615"/>
    <lineage>
        <taxon>Bacteria</taxon>
        <taxon>Pseudomonadati</taxon>
        <taxon>Pseudomonadota</taxon>
        <taxon>Gammaproteobacteria</taxon>
        <taxon>Enterobacterales</taxon>
        <taxon>Yersiniaceae</taxon>
        <taxon>Serratia</taxon>
    </lineage>
</organism>
<dbReference type="PRINTS" id="PR00069">
    <property type="entry name" value="ALDKETRDTASE"/>
</dbReference>
<dbReference type="EMBL" id="LT575490">
    <property type="protein sequence ID" value="SAY41545.1"/>
    <property type="molecule type" value="Genomic_DNA"/>
</dbReference>
<evidence type="ECO:0000256" key="2">
    <source>
        <dbReference type="ARBA" id="ARBA00011245"/>
    </source>
</evidence>
<feature type="site" description="Lowers pKa of active site Tyr" evidence="8">
    <location>
        <position position="64"/>
    </location>
</feature>
<gene>
    <name evidence="10" type="primary">dkgB</name>
    <name evidence="10" type="ORF">PWN146_00206</name>
</gene>
<keyword evidence="3" id="KW-0521">NADP</keyword>
<evidence type="ECO:0000259" key="9">
    <source>
        <dbReference type="Pfam" id="PF00248"/>
    </source>
</evidence>
<dbReference type="GO" id="GO:1990002">
    <property type="term" value="F:methylglyoxal reductase (NADPH) (acetol producing) activity"/>
    <property type="evidence" value="ECO:0007669"/>
    <property type="project" value="TreeGrafter"/>
</dbReference>
<dbReference type="SUPFAM" id="SSF51430">
    <property type="entry name" value="NAD(P)-linked oxidoreductase"/>
    <property type="match status" value="1"/>
</dbReference>
<dbReference type="GO" id="GO:0051596">
    <property type="term" value="P:methylglyoxal catabolic process"/>
    <property type="evidence" value="ECO:0007669"/>
    <property type="project" value="TreeGrafter"/>
</dbReference>
<evidence type="ECO:0000256" key="6">
    <source>
        <dbReference type="PIRSR" id="PIRSR000097-1"/>
    </source>
</evidence>
<evidence type="ECO:0000256" key="8">
    <source>
        <dbReference type="PIRSR" id="PIRSR000097-3"/>
    </source>
</evidence>
<dbReference type="InterPro" id="IPR023210">
    <property type="entry name" value="NADP_OxRdtase_dom"/>
</dbReference>
<evidence type="ECO:0000313" key="10">
    <source>
        <dbReference type="EMBL" id="SAY41545.1"/>
    </source>
</evidence>
<dbReference type="Pfam" id="PF00248">
    <property type="entry name" value="Aldo_ket_red"/>
    <property type="match status" value="1"/>
</dbReference>
<dbReference type="AlphaFoldDB" id="A0A1C3H912"/>
<dbReference type="PROSITE" id="PS00798">
    <property type="entry name" value="ALDOKETO_REDUCTASE_1"/>
    <property type="match status" value="1"/>
</dbReference>
<dbReference type="InterPro" id="IPR036812">
    <property type="entry name" value="NAD(P)_OxRdtase_dom_sf"/>
</dbReference>
<evidence type="ECO:0000256" key="3">
    <source>
        <dbReference type="ARBA" id="ARBA00022857"/>
    </source>
</evidence>
<dbReference type="NCBIfam" id="NF008377">
    <property type="entry name" value="PRK11172.1"/>
    <property type="match status" value="1"/>
</dbReference>
<proteinExistence type="inferred from homology"/>
<feature type="binding site" evidence="7">
    <location>
        <position position="97"/>
    </location>
    <ligand>
        <name>substrate</name>
    </ligand>
</feature>
<dbReference type="PANTHER" id="PTHR43827">
    <property type="entry name" value="2,5-DIKETO-D-GLUCONIC ACID REDUCTASE"/>
    <property type="match status" value="1"/>
</dbReference>
<feature type="active site" description="Proton donor" evidence="6">
    <location>
        <position position="39"/>
    </location>
</feature>
<feature type="domain" description="NADP-dependent oxidoreductase" evidence="9">
    <location>
        <begin position="8"/>
        <end position="250"/>
    </location>
</feature>
<evidence type="ECO:0000256" key="4">
    <source>
        <dbReference type="ARBA" id="ARBA00023002"/>
    </source>
</evidence>
<comment type="similarity">
    <text evidence="1">Belongs to the aldo/keto reductase family.</text>
</comment>
<keyword evidence="4 10" id="KW-0560">Oxidoreductase</keyword>
<evidence type="ECO:0000256" key="1">
    <source>
        <dbReference type="ARBA" id="ARBA00007905"/>
    </source>
</evidence>
<sequence>MSIPAFGLGTFRLQDQVVIDSVSTALELGYRAIDTAQIYENEAAVGQAIAASGVPRDELFITTKIWIANLAKGSLIPSLRDSLVKLQTSYVDLTLIHWPSPNDEVSVAEFMAELLEAKRLGLTRQIGVSNFTVDLMQQAIDAVGADQIATNQIELSPFLQNEKVVAFARQHGIAITSYMTLAYGKALQEETIKRIAARHNATPAQVVLAWALKLGYAVIPSSTKRENLESNLLAQQLQLSDEDMTQIAALESNGRLVSPEGLAPNWD</sequence>